<evidence type="ECO:0000313" key="2">
    <source>
        <dbReference type="Proteomes" id="UP000652761"/>
    </source>
</evidence>
<dbReference type="EMBL" id="NMUH01002171">
    <property type="protein sequence ID" value="MQL98322.1"/>
    <property type="molecule type" value="Genomic_DNA"/>
</dbReference>
<accession>A0A843VHU9</accession>
<evidence type="ECO:0000313" key="1">
    <source>
        <dbReference type="EMBL" id="MQL98322.1"/>
    </source>
</evidence>
<protein>
    <submittedName>
        <fullName evidence="1">Uncharacterized protein</fullName>
    </submittedName>
</protein>
<keyword evidence="2" id="KW-1185">Reference proteome</keyword>
<sequence>MACDRRVIEAEERTAYEKALRLKEAEAAQKREDELRASLSSALEVEKKAHADEVEAHRKTKDQVSQLVADEREKAVIEYLESDELGEEVAGLFRKVYIACLDKVKELYPSLDLSGAALPSDADDEGDNREARVELRSTNTGVARFAWNWSRRRPT</sequence>
<comment type="caution">
    <text evidence="1">The sequence shown here is derived from an EMBL/GenBank/DDBJ whole genome shotgun (WGS) entry which is preliminary data.</text>
</comment>
<reference evidence="1" key="1">
    <citation type="submission" date="2017-07" db="EMBL/GenBank/DDBJ databases">
        <title>Taro Niue Genome Assembly and Annotation.</title>
        <authorList>
            <person name="Atibalentja N."/>
            <person name="Keating K."/>
            <person name="Fields C.J."/>
        </authorList>
    </citation>
    <scope>NUCLEOTIDE SEQUENCE</scope>
    <source>
        <strain evidence="1">Niue_2</strain>
        <tissue evidence="1">Leaf</tissue>
    </source>
</reference>
<dbReference type="AlphaFoldDB" id="A0A843VHU9"/>
<proteinExistence type="predicted"/>
<gene>
    <name evidence="1" type="ORF">Taro_031026</name>
</gene>
<organism evidence="1 2">
    <name type="scientific">Colocasia esculenta</name>
    <name type="common">Wild taro</name>
    <name type="synonym">Arum esculentum</name>
    <dbReference type="NCBI Taxonomy" id="4460"/>
    <lineage>
        <taxon>Eukaryota</taxon>
        <taxon>Viridiplantae</taxon>
        <taxon>Streptophyta</taxon>
        <taxon>Embryophyta</taxon>
        <taxon>Tracheophyta</taxon>
        <taxon>Spermatophyta</taxon>
        <taxon>Magnoliopsida</taxon>
        <taxon>Liliopsida</taxon>
        <taxon>Araceae</taxon>
        <taxon>Aroideae</taxon>
        <taxon>Colocasieae</taxon>
        <taxon>Colocasia</taxon>
    </lineage>
</organism>
<name>A0A843VHU9_COLES</name>
<dbReference type="Proteomes" id="UP000652761">
    <property type="component" value="Unassembled WGS sequence"/>
</dbReference>